<sequence length="158" mass="17034">MRLYIVRHGEAEPHRDDDQSRALTSAGRAAVRQLWQQLHAAGVQVDALYSSPYLRARQTADEISAICGQPLAAELDELVPDGRPAQVLDWLLMQPQLDNLVLVSHMPLVALLVGQLADGPGARVPMHVGSVASLEVEVAAVGGARLRWLRTPGEAANP</sequence>
<evidence type="ECO:0000313" key="1">
    <source>
        <dbReference type="EMBL" id="MEY1662094.1"/>
    </source>
</evidence>
<comment type="caution">
    <text evidence="1">The sequence shown here is derived from an EMBL/GenBank/DDBJ whole genome shotgun (WGS) entry which is preliminary data.</text>
</comment>
<dbReference type="InterPro" id="IPR013078">
    <property type="entry name" value="His_Pase_superF_clade-1"/>
</dbReference>
<dbReference type="EMBL" id="JBGCUO010000001">
    <property type="protein sequence ID" value="MEY1662094.1"/>
    <property type="molecule type" value="Genomic_DNA"/>
</dbReference>
<evidence type="ECO:0000313" key="2">
    <source>
        <dbReference type="Proteomes" id="UP001562065"/>
    </source>
</evidence>
<dbReference type="SMART" id="SM00855">
    <property type="entry name" value="PGAM"/>
    <property type="match status" value="1"/>
</dbReference>
<dbReference type="Gene3D" id="3.40.50.1240">
    <property type="entry name" value="Phosphoglycerate mutase-like"/>
    <property type="match status" value="1"/>
</dbReference>
<dbReference type="Pfam" id="PF00300">
    <property type="entry name" value="His_Phos_1"/>
    <property type="match status" value="1"/>
</dbReference>
<dbReference type="SUPFAM" id="SSF53254">
    <property type="entry name" value="Phosphoglycerate mutase-like"/>
    <property type="match status" value="1"/>
</dbReference>
<protein>
    <submittedName>
        <fullName evidence="1">Phosphohistidine phosphatase SixA</fullName>
    </submittedName>
</protein>
<organism evidence="1 2">
    <name type="scientific">Isoalcanivorax beigongshangi</name>
    <dbReference type="NCBI Taxonomy" id="3238810"/>
    <lineage>
        <taxon>Bacteria</taxon>
        <taxon>Pseudomonadati</taxon>
        <taxon>Pseudomonadota</taxon>
        <taxon>Gammaproteobacteria</taxon>
        <taxon>Oceanospirillales</taxon>
        <taxon>Alcanivoracaceae</taxon>
        <taxon>Isoalcanivorax</taxon>
    </lineage>
</organism>
<name>A0ABV4AGX2_9GAMM</name>
<dbReference type="RefSeq" id="WP_369455336.1">
    <property type="nucleotide sequence ID" value="NZ_JBGCUO010000001.1"/>
</dbReference>
<dbReference type="InterPro" id="IPR004449">
    <property type="entry name" value="SixA"/>
</dbReference>
<dbReference type="CDD" id="cd07067">
    <property type="entry name" value="HP_PGM_like"/>
    <property type="match status" value="1"/>
</dbReference>
<dbReference type="NCBIfam" id="TIGR00249">
    <property type="entry name" value="sixA"/>
    <property type="match status" value="1"/>
</dbReference>
<reference evidence="1 2" key="1">
    <citation type="submission" date="2024-07" db="EMBL/GenBank/DDBJ databases">
        <authorList>
            <person name="Ren Q."/>
        </authorList>
    </citation>
    <scope>NUCLEOTIDE SEQUENCE [LARGE SCALE GENOMIC DNA]</scope>
    <source>
        <strain evidence="1 2">REN37</strain>
    </source>
</reference>
<gene>
    <name evidence="1" type="primary">sixA</name>
    <name evidence="1" type="ORF">AB5I84_08035</name>
</gene>
<proteinExistence type="predicted"/>
<dbReference type="Proteomes" id="UP001562065">
    <property type="component" value="Unassembled WGS sequence"/>
</dbReference>
<keyword evidence="2" id="KW-1185">Reference proteome</keyword>
<dbReference type="InterPro" id="IPR029033">
    <property type="entry name" value="His_PPase_superfam"/>
</dbReference>
<accession>A0ABV4AGX2</accession>